<evidence type="ECO:0000256" key="9">
    <source>
        <dbReference type="ARBA" id="ARBA00031449"/>
    </source>
</evidence>
<comment type="pathway">
    <text evidence="2">Purine metabolism; 7-cyano-7-deazaguanine biosynthesis.</text>
</comment>
<evidence type="ECO:0000256" key="10">
    <source>
        <dbReference type="ARBA" id="ARBA00048807"/>
    </source>
</evidence>
<name>A0A0C5W0S3_9GAMM</name>
<evidence type="ECO:0000256" key="8">
    <source>
        <dbReference type="ARBA" id="ARBA00023239"/>
    </source>
</evidence>
<dbReference type="InterPro" id="IPR038418">
    <property type="entry name" value="6-PTP_synth/QueD_sf"/>
</dbReference>
<keyword evidence="12" id="KW-1185">Reference proteome</keyword>
<accession>A0A0C5W0S3</accession>
<dbReference type="GO" id="GO:0046872">
    <property type="term" value="F:metal ion binding"/>
    <property type="evidence" value="ECO:0007669"/>
    <property type="project" value="UniProtKB-KW"/>
</dbReference>
<dbReference type="PANTHER" id="PTHR12589:SF7">
    <property type="entry name" value="6-PYRUVOYL TETRAHYDROBIOPTERIN SYNTHASE"/>
    <property type="match status" value="1"/>
</dbReference>
<proteinExistence type="inferred from homology"/>
<comment type="similarity">
    <text evidence="3">Belongs to the PTPS family. QueD subfamily.</text>
</comment>
<protein>
    <recommendedName>
        <fullName evidence="5">6-carboxy-5,6,7,8-tetrahydropterin synthase</fullName>
        <ecNumber evidence="4">4.1.2.50</ecNumber>
    </recommendedName>
    <alternativeName>
        <fullName evidence="9">Queuosine biosynthesis protein QueD</fullName>
    </alternativeName>
</protein>
<dbReference type="AlphaFoldDB" id="A0A0C5W0S3"/>
<gene>
    <name evidence="11" type="ORF">YC6258_04230</name>
</gene>
<dbReference type="EC" id="4.1.2.50" evidence="4"/>
<dbReference type="PANTHER" id="PTHR12589">
    <property type="entry name" value="PYRUVOYL TETRAHYDROBIOPTERIN SYNTHASE"/>
    <property type="match status" value="1"/>
</dbReference>
<comment type="cofactor">
    <cofactor evidence="1">
        <name>Zn(2+)</name>
        <dbReference type="ChEBI" id="CHEBI:29105"/>
    </cofactor>
</comment>
<evidence type="ECO:0000313" key="12">
    <source>
        <dbReference type="Proteomes" id="UP000032266"/>
    </source>
</evidence>
<dbReference type="Gene3D" id="3.30.479.10">
    <property type="entry name" value="6-pyruvoyl tetrahydropterin synthase/QueD"/>
    <property type="match status" value="2"/>
</dbReference>
<keyword evidence="7" id="KW-0862">Zinc</keyword>
<dbReference type="EMBL" id="CP007142">
    <property type="protein sequence ID" value="AJQ96264.1"/>
    <property type="molecule type" value="Genomic_DNA"/>
</dbReference>
<dbReference type="UniPathway" id="UPA00391"/>
<keyword evidence="8" id="KW-0456">Lyase</keyword>
<evidence type="ECO:0000256" key="1">
    <source>
        <dbReference type="ARBA" id="ARBA00001947"/>
    </source>
</evidence>
<dbReference type="Pfam" id="PF01242">
    <property type="entry name" value="PTPS"/>
    <property type="match status" value="2"/>
</dbReference>
<dbReference type="InterPro" id="IPR007115">
    <property type="entry name" value="6-PTP_synth/QueD"/>
</dbReference>
<evidence type="ECO:0000256" key="3">
    <source>
        <dbReference type="ARBA" id="ARBA00008900"/>
    </source>
</evidence>
<evidence type="ECO:0000256" key="7">
    <source>
        <dbReference type="ARBA" id="ARBA00022833"/>
    </source>
</evidence>
<dbReference type="HOGENOM" id="CLU_962682_0_0_6"/>
<evidence type="ECO:0000256" key="6">
    <source>
        <dbReference type="ARBA" id="ARBA00022723"/>
    </source>
</evidence>
<evidence type="ECO:0000313" key="11">
    <source>
        <dbReference type="EMBL" id="AJQ96264.1"/>
    </source>
</evidence>
<evidence type="ECO:0000256" key="5">
    <source>
        <dbReference type="ARBA" id="ARBA00018141"/>
    </source>
</evidence>
<evidence type="ECO:0000256" key="2">
    <source>
        <dbReference type="ARBA" id="ARBA00005061"/>
    </source>
</evidence>
<comment type="catalytic activity">
    <reaction evidence="10">
        <text>7,8-dihydroneopterin 3'-triphosphate + H2O = 6-carboxy-5,6,7,8-tetrahydropterin + triphosphate + acetaldehyde + 2 H(+)</text>
        <dbReference type="Rhea" id="RHEA:27966"/>
        <dbReference type="ChEBI" id="CHEBI:15343"/>
        <dbReference type="ChEBI" id="CHEBI:15377"/>
        <dbReference type="ChEBI" id="CHEBI:15378"/>
        <dbReference type="ChEBI" id="CHEBI:18036"/>
        <dbReference type="ChEBI" id="CHEBI:58462"/>
        <dbReference type="ChEBI" id="CHEBI:61032"/>
        <dbReference type="EC" id="4.1.2.50"/>
    </reaction>
</comment>
<dbReference type="SUPFAM" id="SSF55620">
    <property type="entry name" value="Tetrahydrobiopterin biosynthesis enzymes-like"/>
    <property type="match status" value="2"/>
</dbReference>
<organism evidence="11 12">
    <name type="scientific">Gynuella sunshinyii YC6258</name>
    <dbReference type="NCBI Taxonomy" id="1445510"/>
    <lineage>
        <taxon>Bacteria</taxon>
        <taxon>Pseudomonadati</taxon>
        <taxon>Pseudomonadota</taxon>
        <taxon>Gammaproteobacteria</taxon>
        <taxon>Oceanospirillales</taxon>
        <taxon>Saccharospirillaceae</taxon>
        <taxon>Gynuella</taxon>
    </lineage>
</organism>
<reference evidence="11 12" key="1">
    <citation type="submission" date="2014-01" db="EMBL/GenBank/DDBJ databases">
        <title>Full genme sequencing of cellulolytic bacterium Gynuella sunshinyii YC6258T gen. nov., sp. nov.</title>
        <authorList>
            <person name="Khan H."/>
            <person name="Chung E.J."/>
            <person name="Chung Y.R."/>
        </authorList>
    </citation>
    <scope>NUCLEOTIDE SEQUENCE [LARGE SCALE GENOMIC DNA]</scope>
    <source>
        <strain evidence="11 12">YC6258</strain>
    </source>
</reference>
<keyword evidence="6" id="KW-0479">Metal-binding</keyword>
<dbReference type="STRING" id="1445510.YC6258_04230"/>
<dbReference type="Proteomes" id="UP000032266">
    <property type="component" value="Chromosome"/>
</dbReference>
<sequence length="268" mass="30554">MDFSYLHALRGIVGESWIVDIILEGELNNEGMVFDFGLVKKEIKRAIDEGMDHKFLIPASIAGLQVIEDDEDFRFCFENVTGMKLCYRSPREAVYLLDADRINTETVTPILEKHLKTIVPANVSNVKVKLRAQDIEGAYYHYSHGLKKHQGDCQRICHGHRSPIKVFIDGKRSGEEEFIIAKQWQDIYLVTREDVLHQDASYITLGYEAEQGYFELTLPKASCDFMSGDSTVELIAVHLAEHIKERHPNKKVEVQAYEGYKKGAFANA</sequence>
<dbReference type="GO" id="GO:0070497">
    <property type="term" value="F:6-carboxytetrahydropterin synthase activity"/>
    <property type="evidence" value="ECO:0007669"/>
    <property type="project" value="UniProtKB-EC"/>
</dbReference>
<evidence type="ECO:0000256" key="4">
    <source>
        <dbReference type="ARBA" id="ARBA00012982"/>
    </source>
</evidence>
<dbReference type="KEGG" id="gsn:YC6258_04230"/>